<comment type="caution">
    <text evidence="2">The sequence shown here is derived from an EMBL/GenBank/DDBJ whole genome shotgun (WGS) entry which is preliminary data.</text>
</comment>
<sequence>MQNLYVKTRRIVAILLAVALVVFAVLALVSGPSTGALVSAIVAAIAVPLLVFAIVPSTVRVKRDATAYFLAASAIAVAWGASPLSGAVLTYLPALVVAVGYATVAVTLGAEESAAHTRDRL</sequence>
<gene>
    <name evidence="2" type="ORF">KE274_13295</name>
</gene>
<protein>
    <recommendedName>
        <fullName evidence="4">SPW repeat-containing protein</fullName>
    </recommendedName>
</protein>
<feature type="transmembrane region" description="Helical" evidence="1">
    <location>
        <begin position="67"/>
        <end position="85"/>
    </location>
</feature>
<keyword evidence="1" id="KW-0812">Transmembrane</keyword>
<proteinExistence type="predicted"/>
<evidence type="ECO:0000313" key="2">
    <source>
        <dbReference type="EMBL" id="MBS0025079.1"/>
    </source>
</evidence>
<feature type="transmembrane region" description="Helical" evidence="1">
    <location>
        <begin position="36"/>
        <end position="55"/>
    </location>
</feature>
<evidence type="ECO:0000313" key="3">
    <source>
        <dbReference type="Proteomes" id="UP000678243"/>
    </source>
</evidence>
<evidence type="ECO:0008006" key="4">
    <source>
        <dbReference type="Google" id="ProtNLM"/>
    </source>
</evidence>
<keyword evidence="3" id="KW-1185">Reference proteome</keyword>
<dbReference type="EMBL" id="JAGTUK010000003">
    <property type="protein sequence ID" value="MBS0025079.1"/>
    <property type="molecule type" value="Genomic_DNA"/>
</dbReference>
<evidence type="ECO:0000256" key="1">
    <source>
        <dbReference type="SAM" id="Phobius"/>
    </source>
</evidence>
<feature type="transmembrane region" description="Helical" evidence="1">
    <location>
        <begin position="91"/>
        <end position="110"/>
    </location>
</feature>
<dbReference type="Proteomes" id="UP000678243">
    <property type="component" value="Unassembled WGS sequence"/>
</dbReference>
<keyword evidence="1" id="KW-0472">Membrane</keyword>
<accession>A0ABS5IQ31</accession>
<keyword evidence="1" id="KW-1133">Transmembrane helix</keyword>
<name>A0ABS5IQ31_9MICO</name>
<dbReference type="RefSeq" id="WP_211544473.1">
    <property type="nucleotide sequence ID" value="NZ_JAGTUK010000003.1"/>
</dbReference>
<feature type="transmembrane region" description="Helical" evidence="1">
    <location>
        <begin position="12"/>
        <end position="30"/>
    </location>
</feature>
<organism evidence="2 3">
    <name type="scientific">Microbacterium paraoxydans</name>
    <dbReference type="NCBI Taxonomy" id="199592"/>
    <lineage>
        <taxon>Bacteria</taxon>
        <taxon>Bacillati</taxon>
        <taxon>Actinomycetota</taxon>
        <taxon>Actinomycetes</taxon>
        <taxon>Micrococcales</taxon>
        <taxon>Microbacteriaceae</taxon>
        <taxon>Microbacterium</taxon>
    </lineage>
</organism>
<reference evidence="2 3" key="1">
    <citation type="submission" date="2021-04" db="EMBL/GenBank/DDBJ databases">
        <title>Whole genome analysis of root endophytic bacterium Microbacterium paraoxydans ku-mp colonizing RP-bio226 rice variety.</title>
        <authorList>
            <person name="Ulaganathan K."/>
            <person name="Latha B."/>
        </authorList>
    </citation>
    <scope>NUCLEOTIDE SEQUENCE [LARGE SCALE GENOMIC DNA]</scope>
    <source>
        <strain evidence="3">ku-mp</strain>
    </source>
</reference>